<organism evidence="2 3">
    <name type="scientific">Glomerella acutata</name>
    <name type="common">Colletotrichum acutatum</name>
    <dbReference type="NCBI Taxonomy" id="27357"/>
    <lineage>
        <taxon>Eukaryota</taxon>
        <taxon>Fungi</taxon>
        <taxon>Dikarya</taxon>
        <taxon>Ascomycota</taxon>
        <taxon>Pezizomycotina</taxon>
        <taxon>Sordariomycetes</taxon>
        <taxon>Hypocreomycetidae</taxon>
        <taxon>Glomerellales</taxon>
        <taxon>Glomerellaceae</taxon>
        <taxon>Colletotrichum</taxon>
        <taxon>Colletotrichum acutatum species complex</taxon>
    </lineage>
</organism>
<dbReference type="GeneID" id="85386855"/>
<name>A0AAD8XGJ5_GLOAC</name>
<dbReference type="Proteomes" id="UP001244207">
    <property type="component" value="Unassembled WGS sequence"/>
</dbReference>
<gene>
    <name evidence="2" type="ORF">BDZ83DRAFT_416560</name>
</gene>
<dbReference type="EMBL" id="JAHMHS010000077">
    <property type="protein sequence ID" value="KAK1722565.1"/>
    <property type="molecule type" value="Genomic_DNA"/>
</dbReference>
<protein>
    <submittedName>
        <fullName evidence="2">Uncharacterized protein</fullName>
    </submittedName>
</protein>
<accession>A0AAD8XGJ5</accession>
<feature type="compositionally biased region" description="Basic residues" evidence="1">
    <location>
        <begin position="43"/>
        <end position="56"/>
    </location>
</feature>
<evidence type="ECO:0000256" key="1">
    <source>
        <dbReference type="SAM" id="MobiDB-lite"/>
    </source>
</evidence>
<comment type="caution">
    <text evidence="2">The sequence shown here is derived from an EMBL/GenBank/DDBJ whole genome shotgun (WGS) entry which is preliminary data.</text>
</comment>
<reference evidence="2" key="1">
    <citation type="submission" date="2021-12" db="EMBL/GenBank/DDBJ databases">
        <title>Comparative genomics, transcriptomics and evolutionary studies reveal genomic signatures of adaptation to plant cell wall in hemibiotrophic fungi.</title>
        <authorList>
            <consortium name="DOE Joint Genome Institute"/>
            <person name="Baroncelli R."/>
            <person name="Diaz J.F."/>
            <person name="Benocci T."/>
            <person name="Peng M."/>
            <person name="Battaglia E."/>
            <person name="Haridas S."/>
            <person name="Andreopoulos W."/>
            <person name="Labutti K."/>
            <person name="Pangilinan J."/>
            <person name="Floch G.L."/>
            <person name="Makela M.R."/>
            <person name="Henrissat B."/>
            <person name="Grigoriev I.V."/>
            <person name="Crouch J.A."/>
            <person name="De Vries R.P."/>
            <person name="Sukno S.A."/>
            <person name="Thon M.R."/>
        </authorList>
    </citation>
    <scope>NUCLEOTIDE SEQUENCE</scope>
    <source>
        <strain evidence="2">CBS 112980</strain>
    </source>
</reference>
<evidence type="ECO:0000313" key="3">
    <source>
        <dbReference type="Proteomes" id="UP001244207"/>
    </source>
</evidence>
<sequence length="85" mass="9864">MVDDLETQVASLFSIGLLPHSKEGSDFLLPDSPICQLPPTSQRRPRPHQLTHLRHSPTHKRLLKSHLPYWIRERRYDTSTLSTIL</sequence>
<proteinExistence type="predicted"/>
<dbReference type="RefSeq" id="XP_060362620.1">
    <property type="nucleotide sequence ID" value="XM_060502956.1"/>
</dbReference>
<feature type="region of interest" description="Disordered" evidence="1">
    <location>
        <begin position="29"/>
        <end position="56"/>
    </location>
</feature>
<keyword evidence="3" id="KW-1185">Reference proteome</keyword>
<dbReference type="AlphaFoldDB" id="A0AAD8XGJ5"/>
<evidence type="ECO:0000313" key="2">
    <source>
        <dbReference type="EMBL" id="KAK1722565.1"/>
    </source>
</evidence>